<accession>K0AZR2</accession>
<dbReference type="AlphaFoldDB" id="K0AZR2"/>
<dbReference type="SUPFAM" id="SSF55729">
    <property type="entry name" value="Acyl-CoA N-acyltransferases (Nat)"/>
    <property type="match status" value="1"/>
</dbReference>
<dbReference type="EMBL" id="CP003326">
    <property type="protein sequence ID" value="AFS78272.1"/>
    <property type="molecule type" value="Genomic_DNA"/>
</dbReference>
<evidence type="ECO:0000313" key="3">
    <source>
        <dbReference type="Proteomes" id="UP000006094"/>
    </source>
</evidence>
<keyword evidence="2" id="KW-0012">Acyltransferase</keyword>
<sequence>MEYKKFEELSLEELYEILKARYEVFTVGQKCLYQDCDDKDKNSYHLYVEEDDKVVAYLRIVDKGISYDEVSIGRVMVLESHRGKGLAREMTLKAIEFIKNNLGENRIKISAQEYVKEFYKGLGFKEVSDVYLEVEIPHIEMVYEC</sequence>
<feature type="domain" description="N-acetyltransferase" evidence="1">
    <location>
        <begin position="1"/>
        <end position="145"/>
    </location>
</feature>
<dbReference type="InterPro" id="IPR000182">
    <property type="entry name" value="GNAT_dom"/>
</dbReference>
<gene>
    <name evidence="2" type="ordered locus">Curi_c12610</name>
</gene>
<dbReference type="GO" id="GO:0016747">
    <property type="term" value="F:acyltransferase activity, transferring groups other than amino-acyl groups"/>
    <property type="evidence" value="ECO:0007669"/>
    <property type="project" value="InterPro"/>
</dbReference>
<keyword evidence="2" id="KW-0808">Transferase</keyword>
<dbReference type="PROSITE" id="PS51186">
    <property type="entry name" value="GNAT"/>
    <property type="match status" value="1"/>
</dbReference>
<dbReference type="InterPro" id="IPR016181">
    <property type="entry name" value="Acyl_CoA_acyltransferase"/>
</dbReference>
<name>K0AZR2_GOTA9</name>
<organism evidence="2 3">
    <name type="scientific">Gottschalkia acidurici (strain ATCC 7906 / DSM 604 / BCRC 14475 / CIP 104303 / KCTC 5404 / NCIMB 10678 / 9a)</name>
    <name type="common">Clostridium acidurici</name>
    <dbReference type="NCBI Taxonomy" id="1128398"/>
    <lineage>
        <taxon>Bacteria</taxon>
        <taxon>Bacillati</taxon>
        <taxon>Bacillota</taxon>
        <taxon>Tissierellia</taxon>
        <taxon>Tissierellales</taxon>
        <taxon>Gottschalkiaceae</taxon>
        <taxon>Gottschalkia</taxon>
    </lineage>
</organism>
<protein>
    <submittedName>
        <fullName evidence="2">Acetyltransferase, GNAT family</fullName>
        <ecNumber evidence="2">2.3.1.-</ecNumber>
    </submittedName>
</protein>
<dbReference type="Pfam" id="PF13673">
    <property type="entry name" value="Acetyltransf_10"/>
    <property type="match status" value="1"/>
</dbReference>
<dbReference type="EC" id="2.3.1.-" evidence="2"/>
<dbReference type="KEGG" id="cad:Curi_c12610"/>
<dbReference type="Proteomes" id="UP000006094">
    <property type="component" value="Chromosome"/>
</dbReference>
<reference evidence="2 3" key="1">
    <citation type="journal article" date="2012" name="PLoS ONE">
        <title>The purine-utilizing bacterium Clostridium acidurici 9a: a genome-guided metabolic reconsideration.</title>
        <authorList>
            <person name="Hartwich K."/>
            <person name="Poehlein A."/>
            <person name="Daniel R."/>
        </authorList>
    </citation>
    <scope>NUCLEOTIDE SEQUENCE [LARGE SCALE GENOMIC DNA]</scope>
    <source>
        <strain evidence="3">ATCC 7906 / DSM 604 / BCRC 14475 / CIP 104303 / KCTC 5404 / NCIMB 10678 / 9a</strain>
    </source>
</reference>
<dbReference type="HOGENOM" id="CLU_056607_3_0_9"/>
<dbReference type="RefSeq" id="WP_014967409.1">
    <property type="nucleotide sequence ID" value="NC_018664.1"/>
</dbReference>
<dbReference type="PATRIC" id="fig|1128398.3.peg.1277"/>
<dbReference type="eggNOG" id="COG2153">
    <property type="taxonomic scope" value="Bacteria"/>
</dbReference>
<proteinExistence type="predicted"/>
<evidence type="ECO:0000259" key="1">
    <source>
        <dbReference type="PROSITE" id="PS51186"/>
    </source>
</evidence>
<dbReference type="CDD" id="cd04301">
    <property type="entry name" value="NAT_SF"/>
    <property type="match status" value="1"/>
</dbReference>
<evidence type="ECO:0000313" key="2">
    <source>
        <dbReference type="EMBL" id="AFS78272.1"/>
    </source>
</evidence>
<dbReference type="Gene3D" id="3.40.630.30">
    <property type="match status" value="1"/>
</dbReference>
<keyword evidence="3" id="KW-1185">Reference proteome</keyword>